<name>A0AAX4HPK3_9BACT</name>
<dbReference type="PROSITE" id="PS00586">
    <property type="entry name" value="RIBOSOMAL_L16_1"/>
    <property type="match status" value="1"/>
</dbReference>
<evidence type="ECO:0000256" key="6">
    <source>
        <dbReference type="ARBA" id="ARBA00035198"/>
    </source>
</evidence>
<reference evidence="11 12" key="1">
    <citation type="submission" date="2023-11" db="EMBL/GenBank/DDBJ databases">
        <title>Peredibacter starrii A3.12.</title>
        <authorList>
            <person name="Mitchell R.J."/>
        </authorList>
    </citation>
    <scope>NUCLEOTIDE SEQUENCE [LARGE SCALE GENOMIC DNA]</scope>
    <source>
        <strain evidence="11 12">A3.12</strain>
    </source>
</reference>
<dbReference type="InterPro" id="IPR016180">
    <property type="entry name" value="Ribosomal_uL16_dom"/>
</dbReference>
<dbReference type="EMBL" id="CP139487">
    <property type="protein sequence ID" value="WPU65248.1"/>
    <property type="molecule type" value="Genomic_DNA"/>
</dbReference>
<evidence type="ECO:0000256" key="3">
    <source>
        <dbReference type="ARBA" id="ARBA00022730"/>
    </source>
</evidence>
<evidence type="ECO:0000256" key="5">
    <source>
        <dbReference type="ARBA" id="ARBA00023274"/>
    </source>
</evidence>
<proteinExistence type="inferred from homology"/>
<dbReference type="KEGG" id="psti:SOO65_00615"/>
<evidence type="ECO:0000256" key="4">
    <source>
        <dbReference type="ARBA" id="ARBA00022980"/>
    </source>
</evidence>
<dbReference type="PANTHER" id="PTHR12220">
    <property type="entry name" value="50S/60S RIBOSOMAL PROTEIN L16"/>
    <property type="match status" value="1"/>
</dbReference>
<evidence type="ECO:0000313" key="12">
    <source>
        <dbReference type="Proteomes" id="UP001324634"/>
    </source>
</evidence>
<dbReference type="SUPFAM" id="SSF54686">
    <property type="entry name" value="Ribosomal protein L16p/L10e"/>
    <property type="match status" value="1"/>
</dbReference>
<dbReference type="GO" id="GO:0003735">
    <property type="term" value="F:structural constituent of ribosome"/>
    <property type="evidence" value="ECO:0007669"/>
    <property type="project" value="InterPro"/>
</dbReference>
<dbReference type="InterPro" id="IPR047873">
    <property type="entry name" value="Ribosomal_uL16"/>
</dbReference>
<dbReference type="NCBIfam" id="TIGR01164">
    <property type="entry name" value="rplP_bact"/>
    <property type="match status" value="1"/>
</dbReference>
<protein>
    <recommendedName>
        <fullName evidence="6 7">Large ribosomal subunit protein uL16</fullName>
    </recommendedName>
</protein>
<evidence type="ECO:0000313" key="11">
    <source>
        <dbReference type="EMBL" id="WPU65248.1"/>
    </source>
</evidence>
<dbReference type="InterPro" id="IPR020798">
    <property type="entry name" value="Ribosomal_uL16_CS"/>
</dbReference>
<accession>A0AAX4HPK3</accession>
<keyword evidence="5 7" id="KW-0687">Ribonucleoprotein</keyword>
<dbReference type="PROSITE" id="PS00701">
    <property type="entry name" value="RIBOSOMAL_L16_2"/>
    <property type="match status" value="1"/>
</dbReference>
<comment type="function">
    <text evidence="7 9">Binds 23S rRNA and is also seen to make contacts with the A and possibly P site tRNAs.</text>
</comment>
<keyword evidence="12" id="KW-1185">Reference proteome</keyword>
<dbReference type="Gene3D" id="3.90.1170.10">
    <property type="entry name" value="Ribosomal protein L10e/L16"/>
    <property type="match status" value="1"/>
</dbReference>
<dbReference type="InterPro" id="IPR036920">
    <property type="entry name" value="Ribosomal_uL16_sf"/>
</dbReference>
<evidence type="ECO:0000256" key="7">
    <source>
        <dbReference type="HAMAP-Rule" id="MF_01342"/>
    </source>
</evidence>
<organism evidence="11 12">
    <name type="scientific">Peredibacter starrii</name>
    <dbReference type="NCBI Taxonomy" id="28202"/>
    <lineage>
        <taxon>Bacteria</taxon>
        <taxon>Pseudomonadati</taxon>
        <taxon>Bdellovibrionota</taxon>
        <taxon>Bacteriovoracia</taxon>
        <taxon>Bacteriovoracales</taxon>
        <taxon>Bacteriovoracaceae</taxon>
        <taxon>Peredibacter</taxon>
    </lineage>
</organism>
<comment type="similarity">
    <text evidence="1 7 8">Belongs to the universal ribosomal protein uL16 family.</text>
</comment>
<evidence type="ECO:0000256" key="1">
    <source>
        <dbReference type="ARBA" id="ARBA00008931"/>
    </source>
</evidence>
<comment type="subunit">
    <text evidence="7 9">Part of the 50S ribosomal subunit.</text>
</comment>
<dbReference type="CDD" id="cd01433">
    <property type="entry name" value="Ribosomal_L16_L10e"/>
    <property type="match status" value="1"/>
</dbReference>
<dbReference type="FunFam" id="3.90.1170.10:FF:000001">
    <property type="entry name" value="50S ribosomal protein L16"/>
    <property type="match status" value="1"/>
</dbReference>
<keyword evidence="4 7" id="KW-0689">Ribosomal protein</keyword>
<gene>
    <name evidence="7 11" type="primary">rplP</name>
    <name evidence="11" type="ORF">SOO65_00615</name>
</gene>
<dbReference type="AlphaFoldDB" id="A0AAX4HPK3"/>
<dbReference type="InterPro" id="IPR000114">
    <property type="entry name" value="Ribosomal_uL16_bact-type"/>
</dbReference>
<dbReference type="GO" id="GO:0006412">
    <property type="term" value="P:translation"/>
    <property type="evidence" value="ECO:0007669"/>
    <property type="project" value="UniProtKB-UniRule"/>
</dbReference>
<evidence type="ECO:0000256" key="8">
    <source>
        <dbReference type="RuleBase" id="RU004413"/>
    </source>
</evidence>
<evidence type="ECO:0000256" key="10">
    <source>
        <dbReference type="SAM" id="MobiDB-lite"/>
    </source>
</evidence>
<dbReference type="RefSeq" id="WP_321395422.1">
    <property type="nucleotide sequence ID" value="NZ_CP139487.1"/>
</dbReference>
<dbReference type="Pfam" id="PF00252">
    <property type="entry name" value="Ribosomal_L16"/>
    <property type="match status" value="1"/>
</dbReference>
<feature type="compositionally biased region" description="Basic residues" evidence="10">
    <location>
        <begin position="1"/>
        <end position="14"/>
    </location>
</feature>
<evidence type="ECO:0000256" key="9">
    <source>
        <dbReference type="RuleBase" id="RU004414"/>
    </source>
</evidence>
<dbReference type="PANTHER" id="PTHR12220:SF13">
    <property type="entry name" value="LARGE RIBOSOMAL SUBUNIT PROTEIN UL16M"/>
    <property type="match status" value="1"/>
</dbReference>
<dbReference type="Proteomes" id="UP001324634">
    <property type="component" value="Chromosome"/>
</dbReference>
<dbReference type="GO" id="GO:0022625">
    <property type="term" value="C:cytosolic large ribosomal subunit"/>
    <property type="evidence" value="ECO:0007669"/>
    <property type="project" value="TreeGrafter"/>
</dbReference>
<dbReference type="PRINTS" id="PR00060">
    <property type="entry name" value="RIBOSOMALL16"/>
</dbReference>
<feature type="region of interest" description="Disordered" evidence="10">
    <location>
        <begin position="1"/>
        <end position="20"/>
    </location>
</feature>
<dbReference type="GO" id="GO:0019843">
    <property type="term" value="F:rRNA binding"/>
    <property type="evidence" value="ECO:0007669"/>
    <property type="project" value="UniProtKB-UniRule"/>
</dbReference>
<keyword evidence="3 7" id="KW-0699">rRNA-binding</keyword>
<keyword evidence="2 7" id="KW-0820">tRNA-binding</keyword>
<sequence>MLSPKRVKHRKMQKGRMTGAANSGNTITFGEFGLQATTCGFITNRQIEAARIAISRETKRGGQMWIKIFPDKSLSKKPAEVRMGKGKGSPEEWVAVVKPGRILFEIGGVDKATADAALRLAKYKLPVRTKIVSKADLVSADAPTNAAE</sequence>
<dbReference type="HAMAP" id="MF_01342">
    <property type="entry name" value="Ribosomal_uL16"/>
    <property type="match status" value="1"/>
</dbReference>
<evidence type="ECO:0000256" key="2">
    <source>
        <dbReference type="ARBA" id="ARBA00022555"/>
    </source>
</evidence>
<dbReference type="GO" id="GO:0000049">
    <property type="term" value="F:tRNA binding"/>
    <property type="evidence" value="ECO:0007669"/>
    <property type="project" value="UniProtKB-KW"/>
</dbReference>
<keyword evidence="7 9" id="KW-0694">RNA-binding</keyword>